<name>A0A4Z2HLA1_9TELE</name>
<accession>A0A4Z2HLA1</accession>
<evidence type="ECO:0000313" key="2">
    <source>
        <dbReference type="Proteomes" id="UP000314294"/>
    </source>
</evidence>
<protein>
    <submittedName>
        <fullName evidence="1">Uncharacterized protein</fullName>
    </submittedName>
</protein>
<reference evidence="1 2" key="1">
    <citation type="submission" date="2019-03" db="EMBL/GenBank/DDBJ databases">
        <title>First draft genome of Liparis tanakae, snailfish: a comprehensive survey of snailfish specific genes.</title>
        <authorList>
            <person name="Kim W."/>
            <person name="Song I."/>
            <person name="Jeong J.-H."/>
            <person name="Kim D."/>
            <person name="Kim S."/>
            <person name="Ryu S."/>
            <person name="Song J.Y."/>
            <person name="Lee S.K."/>
        </authorList>
    </citation>
    <scope>NUCLEOTIDE SEQUENCE [LARGE SCALE GENOMIC DNA]</scope>
    <source>
        <tissue evidence="1">Muscle</tissue>
    </source>
</reference>
<comment type="caution">
    <text evidence="1">The sequence shown here is derived from an EMBL/GenBank/DDBJ whole genome shotgun (WGS) entry which is preliminary data.</text>
</comment>
<evidence type="ECO:0000313" key="1">
    <source>
        <dbReference type="EMBL" id="TNN66596.1"/>
    </source>
</evidence>
<dbReference type="EMBL" id="SRLO01000216">
    <property type="protein sequence ID" value="TNN66596.1"/>
    <property type="molecule type" value="Genomic_DNA"/>
</dbReference>
<dbReference type="Proteomes" id="UP000314294">
    <property type="component" value="Unassembled WGS sequence"/>
</dbReference>
<proteinExistence type="predicted"/>
<sequence length="202" mass="22093">MVSTGQGVNEVWLRDCVGPSRLRTPWKSCLYSLMGSIRIRSLGSRASREADDREEEAVHIEVLKHALNRVAVDTEGDAGHAQIQAAADDVVSSQGVCAGRRHLAGVGAVALGHSPAHTQVAGLRRHEGLHVVYHHLKGGICEPQACGHVRDKAHGLSVFYLWNAHPLNIALLSHLHLLLLEKPEEEREGREKITERSTKTKA</sequence>
<keyword evidence="2" id="KW-1185">Reference proteome</keyword>
<dbReference type="OrthoDB" id="10680525at2759"/>
<organism evidence="1 2">
    <name type="scientific">Liparis tanakae</name>
    <name type="common">Tanaka's snailfish</name>
    <dbReference type="NCBI Taxonomy" id="230148"/>
    <lineage>
        <taxon>Eukaryota</taxon>
        <taxon>Metazoa</taxon>
        <taxon>Chordata</taxon>
        <taxon>Craniata</taxon>
        <taxon>Vertebrata</taxon>
        <taxon>Euteleostomi</taxon>
        <taxon>Actinopterygii</taxon>
        <taxon>Neopterygii</taxon>
        <taxon>Teleostei</taxon>
        <taxon>Neoteleostei</taxon>
        <taxon>Acanthomorphata</taxon>
        <taxon>Eupercaria</taxon>
        <taxon>Perciformes</taxon>
        <taxon>Cottioidei</taxon>
        <taxon>Cottales</taxon>
        <taxon>Liparidae</taxon>
        <taxon>Liparis</taxon>
    </lineage>
</organism>
<gene>
    <name evidence="1" type="ORF">EYF80_023130</name>
</gene>
<dbReference type="AlphaFoldDB" id="A0A4Z2HLA1"/>